<dbReference type="SMART" id="SM00532">
    <property type="entry name" value="LIGANc"/>
    <property type="match status" value="1"/>
</dbReference>
<dbReference type="EMBL" id="CP011509">
    <property type="protein sequence ID" value="AKJ06414.1"/>
    <property type="molecule type" value="Genomic_DNA"/>
</dbReference>
<reference evidence="10 11" key="1">
    <citation type="submission" date="2015-05" db="EMBL/GenBank/DDBJ databases">
        <title>Genome assembly of Archangium gephyra DSM 2261.</title>
        <authorList>
            <person name="Sharma G."/>
            <person name="Subramanian S."/>
        </authorList>
    </citation>
    <scope>NUCLEOTIDE SEQUENCE [LARGE SCALE GENOMIC DNA]</scope>
    <source>
        <strain evidence="10 11">DSM 2261</strain>
    </source>
</reference>
<evidence type="ECO:0000256" key="5">
    <source>
        <dbReference type="ARBA" id="ARBA00022833"/>
    </source>
</evidence>
<feature type="domain" description="NAD-dependent DNA ligase N-terminal" evidence="9">
    <location>
        <begin position="7"/>
        <end position="146"/>
    </location>
</feature>
<dbReference type="AlphaFoldDB" id="A0AAC8QFF6"/>
<keyword evidence="3" id="KW-0479">Metal-binding</keyword>
<dbReference type="Proteomes" id="UP000035579">
    <property type="component" value="Chromosome"/>
</dbReference>
<evidence type="ECO:0000256" key="8">
    <source>
        <dbReference type="ARBA" id="ARBA00023204"/>
    </source>
</evidence>
<keyword evidence="5" id="KW-0862">Zinc</keyword>
<evidence type="ECO:0000256" key="1">
    <source>
        <dbReference type="ARBA" id="ARBA00022598"/>
    </source>
</evidence>
<proteinExistence type="predicted"/>
<dbReference type="Gene3D" id="1.10.287.610">
    <property type="entry name" value="Helix hairpin bin"/>
    <property type="match status" value="1"/>
</dbReference>
<keyword evidence="2" id="KW-0235">DNA replication</keyword>
<dbReference type="Gene3D" id="3.30.470.30">
    <property type="entry name" value="DNA ligase/mRNA capping enzyme"/>
    <property type="match status" value="1"/>
</dbReference>
<dbReference type="GO" id="GO:0046872">
    <property type="term" value="F:metal ion binding"/>
    <property type="evidence" value="ECO:0007669"/>
    <property type="project" value="UniProtKB-KW"/>
</dbReference>
<evidence type="ECO:0000256" key="4">
    <source>
        <dbReference type="ARBA" id="ARBA00022763"/>
    </source>
</evidence>
<gene>
    <name evidence="10" type="ORF">AA314_08040</name>
</gene>
<dbReference type="FunFam" id="1.10.287.610:FF:000002">
    <property type="entry name" value="DNA ligase"/>
    <property type="match status" value="1"/>
</dbReference>
<evidence type="ECO:0000256" key="3">
    <source>
        <dbReference type="ARBA" id="ARBA00022723"/>
    </source>
</evidence>
<keyword evidence="8" id="KW-0234">DNA repair</keyword>
<evidence type="ECO:0000256" key="7">
    <source>
        <dbReference type="ARBA" id="ARBA00023027"/>
    </source>
</evidence>
<dbReference type="GO" id="GO:0006260">
    <property type="term" value="P:DNA replication"/>
    <property type="evidence" value="ECO:0007669"/>
    <property type="project" value="UniProtKB-KW"/>
</dbReference>
<dbReference type="InterPro" id="IPR013840">
    <property type="entry name" value="DNAligase_N"/>
</dbReference>
<evidence type="ECO:0000313" key="11">
    <source>
        <dbReference type="Proteomes" id="UP000035579"/>
    </source>
</evidence>
<dbReference type="SUPFAM" id="SSF56091">
    <property type="entry name" value="DNA ligase/mRNA capping enzyme, catalytic domain"/>
    <property type="match status" value="1"/>
</dbReference>
<dbReference type="InterPro" id="IPR013839">
    <property type="entry name" value="DNAligase_adenylation"/>
</dbReference>
<accession>A0AAC8QFF6</accession>
<protein>
    <submittedName>
        <fullName evidence="10">DNA ligase</fullName>
    </submittedName>
</protein>
<sequence>MNSSKTADAARIEQLRRELAHHNHRYYVLDSPEISDAEYDRLIRELQELEARYPDLITVDSPTQRVGGAPAEKFEKVVHRAPMLSLANVFGDEELSDFDERIRRQTGLPQVAYVCEPKLDGLAITLLYEQGRFVRGATRGTAPRART</sequence>
<evidence type="ECO:0000256" key="6">
    <source>
        <dbReference type="ARBA" id="ARBA00022842"/>
    </source>
</evidence>
<name>A0AAC8QFF6_9BACT</name>
<evidence type="ECO:0000313" key="10">
    <source>
        <dbReference type="EMBL" id="AKJ06414.1"/>
    </source>
</evidence>
<evidence type="ECO:0000259" key="9">
    <source>
        <dbReference type="SMART" id="SM00532"/>
    </source>
</evidence>
<dbReference type="GO" id="GO:0006281">
    <property type="term" value="P:DNA repair"/>
    <property type="evidence" value="ECO:0007669"/>
    <property type="project" value="UniProtKB-KW"/>
</dbReference>
<keyword evidence="7" id="KW-0520">NAD</keyword>
<dbReference type="Pfam" id="PF01653">
    <property type="entry name" value="DNA_ligase_aden"/>
    <property type="match status" value="1"/>
</dbReference>
<organism evidence="10 11">
    <name type="scientific">Archangium gephyra</name>
    <dbReference type="NCBI Taxonomy" id="48"/>
    <lineage>
        <taxon>Bacteria</taxon>
        <taxon>Pseudomonadati</taxon>
        <taxon>Myxococcota</taxon>
        <taxon>Myxococcia</taxon>
        <taxon>Myxococcales</taxon>
        <taxon>Cystobacterineae</taxon>
        <taxon>Archangiaceae</taxon>
        <taxon>Archangium</taxon>
    </lineage>
</organism>
<dbReference type="KEGG" id="age:AA314_08040"/>
<keyword evidence="4" id="KW-0227">DNA damage</keyword>
<keyword evidence="1 10" id="KW-0436">Ligase</keyword>
<keyword evidence="6" id="KW-0460">Magnesium</keyword>
<dbReference type="Pfam" id="PF22745">
    <property type="entry name" value="Nlig-Ia"/>
    <property type="match status" value="1"/>
</dbReference>
<dbReference type="GO" id="GO:0003911">
    <property type="term" value="F:DNA ligase (NAD+) activity"/>
    <property type="evidence" value="ECO:0007669"/>
    <property type="project" value="InterPro"/>
</dbReference>
<evidence type="ECO:0000256" key="2">
    <source>
        <dbReference type="ARBA" id="ARBA00022705"/>
    </source>
</evidence>